<feature type="domain" description="SGNH hydrolase-type esterase" evidence="1">
    <location>
        <begin position="51"/>
        <end position="227"/>
    </location>
</feature>
<dbReference type="Proteomes" id="UP000253141">
    <property type="component" value="Unassembled WGS sequence"/>
</dbReference>
<dbReference type="RefSeq" id="WP_114464178.1">
    <property type="nucleotide sequence ID" value="NZ_QPIW01000037.1"/>
</dbReference>
<evidence type="ECO:0000313" key="2">
    <source>
        <dbReference type="EMBL" id="RDB02719.1"/>
    </source>
</evidence>
<dbReference type="PANTHER" id="PTHR14209:SF19">
    <property type="entry name" value="ISOAMYL ACETATE-HYDROLYZING ESTERASE 1 HOMOLOG"/>
    <property type="match status" value="1"/>
</dbReference>
<comment type="caution">
    <text evidence="2">The sequence shown here is derived from an EMBL/GenBank/DDBJ whole genome shotgun (WGS) entry which is preliminary data.</text>
</comment>
<dbReference type="InterPro" id="IPR013830">
    <property type="entry name" value="SGNH_hydro"/>
</dbReference>
<name>A0A369HYX5_9BACT</name>
<gene>
    <name evidence="2" type="ORF">DVG78_27325</name>
</gene>
<dbReference type="OrthoDB" id="9774205at2"/>
<proteinExistence type="predicted"/>
<dbReference type="PANTHER" id="PTHR14209">
    <property type="entry name" value="ISOAMYL ACETATE-HYDROLYZING ESTERASE 1"/>
    <property type="match status" value="1"/>
</dbReference>
<dbReference type="EMBL" id="QPIW01000037">
    <property type="protein sequence ID" value="RDB02719.1"/>
    <property type="molecule type" value="Genomic_DNA"/>
</dbReference>
<dbReference type="InterPro" id="IPR045136">
    <property type="entry name" value="Iah1-like"/>
</dbReference>
<dbReference type="CDD" id="cd01834">
    <property type="entry name" value="SGNH_hydrolase_like_2"/>
    <property type="match status" value="1"/>
</dbReference>
<dbReference type="SUPFAM" id="SSF52266">
    <property type="entry name" value="SGNH hydrolase"/>
    <property type="match status" value="1"/>
</dbReference>
<dbReference type="GO" id="GO:0016788">
    <property type="term" value="F:hydrolase activity, acting on ester bonds"/>
    <property type="evidence" value="ECO:0007669"/>
    <property type="project" value="UniProtKB-ARBA"/>
</dbReference>
<evidence type="ECO:0000259" key="1">
    <source>
        <dbReference type="Pfam" id="PF13472"/>
    </source>
</evidence>
<dbReference type="Pfam" id="PF13472">
    <property type="entry name" value="Lipase_GDSL_2"/>
    <property type="match status" value="1"/>
</dbReference>
<protein>
    <submittedName>
        <fullName evidence="2">GDSL family lipase</fullName>
    </submittedName>
</protein>
<accession>A0A369HYX5</accession>
<dbReference type="InterPro" id="IPR036514">
    <property type="entry name" value="SGNH_hydro_sf"/>
</dbReference>
<sequence>MKKRNVKALFSPILVVIFIALGSVVAQNQSKTAPSTSKFFELKDNDRVVFLGNSMFENEFQYGYLELALTTRWPGHNVTFRNLGWTGDNVWGEARSTFTNPPTPYEHLMQQITKAQPTVVFVAYGGVEAQEGEVGLPRFRDGLSKLLDKIDSLGAKSILLSPIPVRYDDATANVEKRNANLAIYASAIEKLASERGKMFIDIYKPIEEMSKKTIILENGVHLNEAGYYYLAEVLEKSLGLDPQPKPVSIAVTKDNAEAVATAKILDADVKNGMLKFTTEERFLPLPFPTNNPSISTKGQIIKVTGLKKGFYTLTADNQQVMTASEKKWAEGVEITQGTSFNQVSKLREMILKKNEQFFFQYRPLNRTYILGFRSYEQGRHAKGLEEQSLIMKWLEGQIALHSTPKPIVYQLAPVK</sequence>
<keyword evidence="3" id="KW-1185">Reference proteome</keyword>
<dbReference type="Gene3D" id="3.40.50.1110">
    <property type="entry name" value="SGNH hydrolase"/>
    <property type="match status" value="1"/>
</dbReference>
<organism evidence="2 3">
    <name type="scientific">Runella aurantiaca</name>
    <dbReference type="NCBI Taxonomy" id="2282308"/>
    <lineage>
        <taxon>Bacteria</taxon>
        <taxon>Pseudomonadati</taxon>
        <taxon>Bacteroidota</taxon>
        <taxon>Cytophagia</taxon>
        <taxon>Cytophagales</taxon>
        <taxon>Spirosomataceae</taxon>
        <taxon>Runella</taxon>
    </lineage>
</organism>
<reference evidence="2 3" key="1">
    <citation type="submission" date="2018-07" db="EMBL/GenBank/DDBJ databases">
        <title>Genome analysis of Runella aurantiaca.</title>
        <authorList>
            <person name="Yang X."/>
        </authorList>
    </citation>
    <scope>NUCLEOTIDE SEQUENCE [LARGE SCALE GENOMIC DNA]</scope>
    <source>
        <strain evidence="2 3">YX9</strain>
    </source>
</reference>
<dbReference type="AlphaFoldDB" id="A0A369HYX5"/>
<evidence type="ECO:0000313" key="3">
    <source>
        <dbReference type="Proteomes" id="UP000253141"/>
    </source>
</evidence>